<accession>A0A9X7UBK6</accession>
<gene>
    <name evidence="1" type="ORF">H3V42_07355</name>
</gene>
<dbReference type="EMBL" id="CP060122">
    <property type="protein sequence ID" value="QNG47418.1"/>
    <property type="molecule type" value="Genomic_DNA"/>
</dbReference>
<proteinExistence type="predicted"/>
<organism evidence="1 2">
    <name type="scientific">Sphingobium yanoikuyae</name>
    <name type="common">Sphingomonas yanoikuyae</name>
    <dbReference type="NCBI Taxonomy" id="13690"/>
    <lineage>
        <taxon>Bacteria</taxon>
        <taxon>Pseudomonadati</taxon>
        <taxon>Pseudomonadota</taxon>
        <taxon>Alphaproteobacteria</taxon>
        <taxon>Sphingomonadales</taxon>
        <taxon>Sphingomonadaceae</taxon>
        <taxon>Sphingobium</taxon>
    </lineage>
</organism>
<name>A0A9X7UBK6_SPHYA</name>
<evidence type="ECO:0000313" key="1">
    <source>
        <dbReference type="EMBL" id="QNG47418.1"/>
    </source>
</evidence>
<dbReference type="AlphaFoldDB" id="A0A9X7UBK6"/>
<reference evidence="1 2" key="1">
    <citation type="submission" date="2020-07" db="EMBL/GenBank/DDBJ databases">
        <title>Whole genome sequence of Sphingobium yanoikuyae A3.</title>
        <authorList>
            <person name="Han S.-S."/>
        </authorList>
    </citation>
    <scope>NUCLEOTIDE SEQUENCE [LARGE SCALE GENOMIC DNA]</scope>
    <source>
        <strain evidence="1 2">A3</strain>
    </source>
</reference>
<protein>
    <submittedName>
        <fullName evidence="1">DUF2190 family protein</fullName>
    </submittedName>
</protein>
<evidence type="ECO:0000313" key="2">
    <source>
        <dbReference type="Proteomes" id="UP000515377"/>
    </source>
</evidence>
<dbReference type="Proteomes" id="UP000515377">
    <property type="component" value="Chromosome"/>
</dbReference>
<sequence>MSIPTFIRSYRAAAAIAAYRIVRFSDVANSSAVNISSAATHPHVGTTGKVGASAAGEMVDVNRGGINPVQLGGPVSAGDWLTSDANGKAIATTTAGDGVIGRAEQPGVADDIIDYFAAPSRY</sequence>